<dbReference type="PROSITE" id="PS50893">
    <property type="entry name" value="ABC_TRANSPORTER_2"/>
    <property type="match status" value="1"/>
</dbReference>
<evidence type="ECO:0000256" key="2">
    <source>
        <dbReference type="ARBA" id="ARBA00022741"/>
    </source>
</evidence>
<dbReference type="InterPro" id="IPR003593">
    <property type="entry name" value="AAA+_ATPase"/>
</dbReference>
<evidence type="ECO:0000313" key="5">
    <source>
        <dbReference type="EMBL" id="GEK91565.1"/>
    </source>
</evidence>
<dbReference type="InterPro" id="IPR027417">
    <property type="entry name" value="P-loop_NTPase"/>
</dbReference>
<keyword evidence="3 5" id="KW-0067">ATP-binding</keyword>
<evidence type="ECO:0000256" key="1">
    <source>
        <dbReference type="ARBA" id="ARBA00022448"/>
    </source>
</evidence>
<dbReference type="SUPFAM" id="SSF52540">
    <property type="entry name" value="P-loop containing nucleoside triphosphate hydrolases"/>
    <property type="match status" value="1"/>
</dbReference>
<accession>A0A511ATP7</accession>
<evidence type="ECO:0000256" key="3">
    <source>
        <dbReference type="ARBA" id="ARBA00022840"/>
    </source>
</evidence>
<keyword evidence="2" id="KW-0547">Nucleotide-binding</keyword>
<keyword evidence="1" id="KW-0813">Transport</keyword>
<dbReference type="PROSITE" id="PS00211">
    <property type="entry name" value="ABC_TRANSPORTER_1"/>
    <property type="match status" value="1"/>
</dbReference>
<sequence length="214" mass="24203">MLVIDRLGKQMNGTDLIKDFSLKVKRKEIVSIVGESGSGKTTFIRLLNQLEKPDEGQIKLDNDHLFTDQRSNKSASTKIGMVFQDFQLFPNLTVKENCMLSPLLNKTLSKKEAELKVNDLLGKLDISDKRDAYPDELSGGQKQRVAIARSLMLEPQILCLDEPTSALDYETADRFGELLKSIIKNNVGIIMITHDLRFAEKFSDRIISLQQFLN</sequence>
<dbReference type="InterPro" id="IPR017871">
    <property type="entry name" value="ABC_transporter-like_CS"/>
</dbReference>
<dbReference type="PANTHER" id="PTHR42781">
    <property type="entry name" value="SPERMIDINE/PUTRESCINE IMPORT ATP-BINDING PROTEIN POTA"/>
    <property type="match status" value="1"/>
</dbReference>
<feature type="domain" description="ABC transporter" evidence="4">
    <location>
        <begin position="2"/>
        <end position="213"/>
    </location>
</feature>
<dbReference type="Proteomes" id="UP000321662">
    <property type="component" value="Unassembled WGS sequence"/>
</dbReference>
<dbReference type="InterPro" id="IPR003439">
    <property type="entry name" value="ABC_transporter-like_ATP-bd"/>
</dbReference>
<comment type="caution">
    <text evidence="5">The sequence shown here is derived from an EMBL/GenBank/DDBJ whole genome shotgun (WGS) entry which is preliminary data.</text>
</comment>
<protein>
    <submittedName>
        <fullName evidence="5">Peptide ABC transporter ATP-binding protein</fullName>
    </submittedName>
</protein>
<dbReference type="OrthoDB" id="9804199at2"/>
<evidence type="ECO:0000313" key="6">
    <source>
        <dbReference type="Proteomes" id="UP000321662"/>
    </source>
</evidence>
<organism evidence="5 6">
    <name type="scientific">Alkalibacterium kapii</name>
    <dbReference type="NCBI Taxonomy" id="426704"/>
    <lineage>
        <taxon>Bacteria</taxon>
        <taxon>Bacillati</taxon>
        <taxon>Bacillota</taxon>
        <taxon>Bacilli</taxon>
        <taxon>Lactobacillales</taxon>
        <taxon>Carnobacteriaceae</taxon>
        <taxon>Alkalibacterium</taxon>
    </lineage>
</organism>
<evidence type="ECO:0000259" key="4">
    <source>
        <dbReference type="PROSITE" id="PS50893"/>
    </source>
</evidence>
<dbReference type="AlphaFoldDB" id="A0A511ATP7"/>
<dbReference type="GO" id="GO:0016887">
    <property type="term" value="F:ATP hydrolysis activity"/>
    <property type="evidence" value="ECO:0007669"/>
    <property type="project" value="InterPro"/>
</dbReference>
<dbReference type="Pfam" id="PF00005">
    <property type="entry name" value="ABC_tran"/>
    <property type="match status" value="1"/>
</dbReference>
<dbReference type="GO" id="GO:0005524">
    <property type="term" value="F:ATP binding"/>
    <property type="evidence" value="ECO:0007669"/>
    <property type="project" value="UniProtKB-KW"/>
</dbReference>
<dbReference type="RefSeq" id="WP_146924392.1">
    <property type="nucleotide sequence ID" value="NZ_BJUY01000013.1"/>
</dbReference>
<reference evidence="5 6" key="1">
    <citation type="submission" date="2019-07" db="EMBL/GenBank/DDBJ databases">
        <title>Whole genome shotgun sequence of Alkalibacterium kapii NBRC 103247.</title>
        <authorList>
            <person name="Hosoyama A."/>
            <person name="Uohara A."/>
            <person name="Ohji S."/>
            <person name="Ichikawa N."/>
        </authorList>
    </citation>
    <scope>NUCLEOTIDE SEQUENCE [LARGE SCALE GENOMIC DNA]</scope>
    <source>
        <strain evidence="5 6">NBRC 103247</strain>
    </source>
</reference>
<dbReference type="PANTHER" id="PTHR42781:SF9">
    <property type="entry name" value="AMINO ACID ABC TRANSPORTER, ATP-BINDING PROTEIN-RELATED"/>
    <property type="match status" value="1"/>
</dbReference>
<gene>
    <name evidence="5" type="ORF">AKA01nite_11870</name>
</gene>
<dbReference type="Gene3D" id="3.40.50.300">
    <property type="entry name" value="P-loop containing nucleotide triphosphate hydrolases"/>
    <property type="match status" value="1"/>
</dbReference>
<dbReference type="InterPro" id="IPR050093">
    <property type="entry name" value="ABC_SmlMolc_Importer"/>
</dbReference>
<dbReference type="EMBL" id="BJUY01000013">
    <property type="protein sequence ID" value="GEK91565.1"/>
    <property type="molecule type" value="Genomic_DNA"/>
</dbReference>
<keyword evidence="6" id="KW-1185">Reference proteome</keyword>
<dbReference type="SMART" id="SM00382">
    <property type="entry name" value="AAA"/>
    <property type="match status" value="1"/>
</dbReference>
<name>A0A511ATP7_9LACT</name>
<proteinExistence type="predicted"/>